<dbReference type="InterPro" id="IPR036852">
    <property type="entry name" value="Peptidase_S8/S53_dom_sf"/>
</dbReference>
<keyword evidence="4 5" id="KW-0720">Serine protease</keyword>
<dbReference type="InterPro" id="IPR015500">
    <property type="entry name" value="Peptidase_S8_subtilisin-rel"/>
</dbReference>
<reference evidence="8 9" key="1">
    <citation type="submission" date="2017-03" db="EMBL/GenBank/DDBJ databases">
        <title>Draft genome sequence of Streptomyces scabrisporus NF3, endophyte isolated from Amphipterygium adstringens.</title>
        <authorList>
            <person name="Vazquez M."/>
            <person name="Ceapa C.D."/>
            <person name="Rodriguez Luna D."/>
            <person name="Sanchez Esquivel S."/>
        </authorList>
    </citation>
    <scope>NUCLEOTIDE SEQUENCE [LARGE SCALE GENOMIC DNA]</scope>
    <source>
        <strain evidence="8 9">NF3</strain>
    </source>
</reference>
<feature type="active site" description="Charge relay system" evidence="5">
    <location>
        <position position="16"/>
    </location>
</feature>
<dbReference type="Proteomes" id="UP000190037">
    <property type="component" value="Unassembled WGS sequence"/>
</dbReference>
<dbReference type="Gene3D" id="3.40.50.200">
    <property type="entry name" value="Peptidase S8/S53 domain"/>
    <property type="match status" value="1"/>
</dbReference>
<evidence type="ECO:0000256" key="6">
    <source>
        <dbReference type="RuleBase" id="RU003355"/>
    </source>
</evidence>
<evidence type="ECO:0000313" key="8">
    <source>
        <dbReference type="EMBL" id="OPC79567.1"/>
    </source>
</evidence>
<sequence>MWTISRGAGVTVAVIDTGVDGGHPDLRGRVLPGIDVVTGFRTGRVDTGQSDVDGHVTSVSSVIAGTGAGHGSTPGVIGIAPDARILPIKAHDRDNPFGSHAIEPTAIRAAADSEAKINNISLSGTPWRQEEEAVRYALGKGRLIVASRGNEVLANTAVGYSAAYPGVLAVAGVKSTKDGTTRAELWDRATRGPQVSLAAPVEAIPVACLPTQHASRCCVTNGTSFSSPIVAGTAALVWSKHPDWTDNQAIRRLVDTAVQLPDSTTPNDFVGYGVVRPRQALQSTADPGPPT</sequence>
<dbReference type="PANTHER" id="PTHR43806:SF11">
    <property type="entry name" value="CEREVISIN-RELATED"/>
    <property type="match status" value="1"/>
</dbReference>
<dbReference type="PRINTS" id="PR00723">
    <property type="entry name" value="SUBTILISIN"/>
</dbReference>
<dbReference type="InterPro" id="IPR050131">
    <property type="entry name" value="Peptidase_S8_subtilisin-like"/>
</dbReference>
<feature type="domain" description="Peptidase S8/S53" evidence="7">
    <location>
        <begin position="7"/>
        <end position="273"/>
    </location>
</feature>
<organism evidence="8 9">
    <name type="scientific">Embleya scabrispora</name>
    <dbReference type="NCBI Taxonomy" id="159449"/>
    <lineage>
        <taxon>Bacteria</taxon>
        <taxon>Bacillati</taxon>
        <taxon>Actinomycetota</taxon>
        <taxon>Actinomycetes</taxon>
        <taxon>Kitasatosporales</taxon>
        <taxon>Streptomycetaceae</taxon>
        <taxon>Embleya</taxon>
    </lineage>
</organism>
<protein>
    <recommendedName>
        <fullName evidence="7">Peptidase S8/S53 domain-containing protein</fullName>
    </recommendedName>
</protein>
<name>A0A1T3NRP1_9ACTN</name>
<evidence type="ECO:0000256" key="5">
    <source>
        <dbReference type="PROSITE-ProRule" id="PRU01240"/>
    </source>
</evidence>
<dbReference type="PROSITE" id="PS00136">
    <property type="entry name" value="SUBTILASE_ASP"/>
    <property type="match status" value="1"/>
</dbReference>
<evidence type="ECO:0000256" key="4">
    <source>
        <dbReference type="ARBA" id="ARBA00022825"/>
    </source>
</evidence>
<dbReference type="PANTHER" id="PTHR43806">
    <property type="entry name" value="PEPTIDASE S8"/>
    <property type="match status" value="1"/>
</dbReference>
<comment type="caution">
    <text evidence="8">The sequence shown here is derived from an EMBL/GenBank/DDBJ whole genome shotgun (WGS) entry which is preliminary data.</text>
</comment>
<dbReference type="SUPFAM" id="SSF52743">
    <property type="entry name" value="Subtilisin-like"/>
    <property type="match status" value="1"/>
</dbReference>
<evidence type="ECO:0000256" key="1">
    <source>
        <dbReference type="ARBA" id="ARBA00011073"/>
    </source>
</evidence>
<dbReference type="STRING" id="159449.B4N89_00150"/>
<feature type="active site" description="Charge relay system" evidence="5">
    <location>
        <position position="55"/>
    </location>
</feature>
<keyword evidence="9" id="KW-1185">Reference proteome</keyword>
<dbReference type="RefSeq" id="WP_078973832.1">
    <property type="nucleotide sequence ID" value="NZ_MWQN01000001.1"/>
</dbReference>
<keyword evidence="3 5" id="KW-0378">Hydrolase</keyword>
<dbReference type="PROSITE" id="PS51892">
    <property type="entry name" value="SUBTILASE"/>
    <property type="match status" value="1"/>
</dbReference>
<dbReference type="GO" id="GO:0006508">
    <property type="term" value="P:proteolysis"/>
    <property type="evidence" value="ECO:0007669"/>
    <property type="project" value="UniProtKB-KW"/>
</dbReference>
<dbReference type="InterPro" id="IPR000209">
    <property type="entry name" value="Peptidase_S8/S53_dom"/>
</dbReference>
<evidence type="ECO:0000256" key="3">
    <source>
        <dbReference type="ARBA" id="ARBA00022801"/>
    </source>
</evidence>
<feature type="active site" description="Charge relay system" evidence="5">
    <location>
        <position position="224"/>
    </location>
</feature>
<accession>A0A1T3NRP1</accession>
<evidence type="ECO:0000313" key="9">
    <source>
        <dbReference type="Proteomes" id="UP000190037"/>
    </source>
</evidence>
<gene>
    <name evidence="8" type="ORF">B4N89_00150</name>
</gene>
<dbReference type="InterPro" id="IPR023828">
    <property type="entry name" value="Peptidase_S8_Ser-AS"/>
</dbReference>
<dbReference type="PROSITE" id="PS00138">
    <property type="entry name" value="SUBTILASE_SER"/>
    <property type="match status" value="1"/>
</dbReference>
<evidence type="ECO:0000259" key="7">
    <source>
        <dbReference type="Pfam" id="PF00082"/>
    </source>
</evidence>
<keyword evidence="2 5" id="KW-0645">Protease</keyword>
<dbReference type="GO" id="GO:0004252">
    <property type="term" value="F:serine-type endopeptidase activity"/>
    <property type="evidence" value="ECO:0007669"/>
    <property type="project" value="UniProtKB-UniRule"/>
</dbReference>
<evidence type="ECO:0000256" key="2">
    <source>
        <dbReference type="ARBA" id="ARBA00022670"/>
    </source>
</evidence>
<dbReference type="InterPro" id="IPR023827">
    <property type="entry name" value="Peptidase_S8_Asp-AS"/>
</dbReference>
<dbReference type="AlphaFoldDB" id="A0A1T3NRP1"/>
<dbReference type="Pfam" id="PF00082">
    <property type="entry name" value="Peptidase_S8"/>
    <property type="match status" value="1"/>
</dbReference>
<dbReference type="EMBL" id="MWQN01000001">
    <property type="protein sequence ID" value="OPC79567.1"/>
    <property type="molecule type" value="Genomic_DNA"/>
</dbReference>
<proteinExistence type="inferred from homology"/>
<comment type="similarity">
    <text evidence="1 5 6">Belongs to the peptidase S8 family.</text>
</comment>